<comment type="caution">
    <text evidence="2">The sequence shown here is derived from an EMBL/GenBank/DDBJ whole genome shotgun (WGS) entry which is preliminary data.</text>
</comment>
<name>A0A922NJ55_9PLEO</name>
<sequence length="185" mass="21370">MPLSTLLQLLKLRPSKPPSSPRPLHTGLIYRAPLPQNSPSTFPPAPYLTTTAFAHARVSGPAHRQRIMQRREDAWRQCVGRLAQRQRQRQRQREQERVDGGKGEEDRGVDGISWDVSVEGVDGWNVEWEAETGMFVKRKGRGEFRCEGVVFDEWRGEFVEGEDIGRLEDGFDYRGWMEEDEKKTF</sequence>
<keyword evidence="3" id="KW-1185">Reference proteome</keyword>
<feature type="compositionally biased region" description="Basic and acidic residues" evidence="1">
    <location>
        <begin position="91"/>
        <end position="109"/>
    </location>
</feature>
<accession>A0A922NJ55</accession>
<dbReference type="AlphaFoldDB" id="A0A922NJ55"/>
<gene>
    <name evidence="2" type="ORF">Ptr86124_003884</name>
</gene>
<dbReference type="EMBL" id="NRDI02000004">
    <property type="protein sequence ID" value="KAI1516947.1"/>
    <property type="molecule type" value="Genomic_DNA"/>
</dbReference>
<evidence type="ECO:0000313" key="3">
    <source>
        <dbReference type="Proteomes" id="UP000249757"/>
    </source>
</evidence>
<reference evidence="3" key="1">
    <citation type="journal article" date="2022" name="Microb. Genom.">
        <title>A global pangenome for the wheat fungal pathogen Pyrenophora tritici-repentis and prediction of effector protein structural homology.</title>
        <authorList>
            <person name="Moolhuijzen P.M."/>
            <person name="See P.T."/>
            <person name="Shi G."/>
            <person name="Powell H.R."/>
            <person name="Cockram J."/>
            <person name="Jorgensen L.N."/>
            <person name="Benslimane H."/>
            <person name="Strelkov S.E."/>
            <person name="Turner J."/>
            <person name="Liu Z."/>
            <person name="Moffat C.S."/>
        </authorList>
    </citation>
    <scope>NUCLEOTIDE SEQUENCE [LARGE SCALE GENOMIC DNA]</scope>
</reference>
<dbReference type="OrthoDB" id="3680739at2759"/>
<evidence type="ECO:0000313" key="2">
    <source>
        <dbReference type="EMBL" id="KAI1516947.1"/>
    </source>
</evidence>
<organism evidence="2 3">
    <name type="scientific">Pyrenophora tritici-repentis</name>
    <dbReference type="NCBI Taxonomy" id="45151"/>
    <lineage>
        <taxon>Eukaryota</taxon>
        <taxon>Fungi</taxon>
        <taxon>Dikarya</taxon>
        <taxon>Ascomycota</taxon>
        <taxon>Pezizomycotina</taxon>
        <taxon>Dothideomycetes</taxon>
        <taxon>Pleosporomycetidae</taxon>
        <taxon>Pleosporales</taxon>
        <taxon>Pleosporineae</taxon>
        <taxon>Pleosporaceae</taxon>
        <taxon>Pyrenophora</taxon>
    </lineage>
</organism>
<protein>
    <submittedName>
        <fullName evidence="2">Uncharacterized protein</fullName>
    </submittedName>
</protein>
<proteinExistence type="predicted"/>
<evidence type="ECO:0000256" key="1">
    <source>
        <dbReference type="SAM" id="MobiDB-lite"/>
    </source>
</evidence>
<dbReference type="OMA" id="MFVKRKG"/>
<feature type="region of interest" description="Disordered" evidence="1">
    <location>
        <begin position="83"/>
        <end position="110"/>
    </location>
</feature>
<dbReference type="Proteomes" id="UP000249757">
    <property type="component" value="Unassembled WGS sequence"/>
</dbReference>